<proteinExistence type="predicted"/>
<evidence type="ECO:0000313" key="1">
    <source>
        <dbReference type="EMBL" id="KAH3719062.1"/>
    </source>
</evidence>
<gene>
    <name evidence="1" type="ORF">DPMN_061890</name>
</gene>
<dbReference type="Gene3D" id="3.30.70.1820">
    <property type="entry name" value="L1 transposable element, RRM domain"/>
    <property type="match status" value="1"/>
</dbReference>
<dbReference type="EMBL" id="JAIWYP010000013">
    <property type="protein sequence ID" value="KAH3719062.1"/>
    <property type="molecule type" value="Genomic_DNA"/>
</dbReference>
<reference evidence="1" key="1">
    <citation type="journal article" date="2019" name="bioRxiv">
        <title>The Genome of the Zebra Mussel, Dreissena polymorpha: A Resource for Invasive Species Research.</title>
        <authorList>
            <person name="McCartney M.A."/>
            <person name="Auch B."/>
            <person name="Kono T."/>
            <person name="Mallez S."/>
            <person name="Zhang Y."/>
            <person name="Obille A."/>
            <person name="Becker A."/>
            <person name="Abrahante J.E."/>
            <person name="Garbe J."/>
            <person name="Badalamenti J.P."/>
            <person name="Herman A."/>
            <person name="Mangelson H."/>
            <person name="Liachko I."/>
            <person name="Sullivan S."/>
            <person name="Sone E.D."/>
            <person name="Koren S."/>
            <person name="Silverstein K.A.T."/>
            <person name="Beckman K.B."/>
            <person name="Gohl D.M."/>
        </authorList>
    </citation>
    <scope>NUCLEOTIDE SEQUENCE</scope>
    <source>
        <strain evidence="1">Duluth1</strain>
        <tissue evidence="1">Whole animal</tissue>
    </source>
</reference>
<dbReference type="Proteomes" id="UP000828390">
    <property type="component" value="Unassembled WGS sequence"/>
</dbReference>
<reference evidence="1" key="2">
    <citation type="submission" date="2020-11" db="EMBL/GenBank/DDBJ databases">
        <authorList>
            <person name="McCartney M.A."/>
            <person name="Auch B."/>
            <person name="Kono T."/>
            <person name="Mallez S."/>
            <person name="Becker A."/>
            <person name="Gohl D.M."/>
            <person name="Silverstein K.A.T."/>
            <person name="Koren S."/>
            <person name="Bechman K.B."/>
            <person name="Herman A."/>
            <person name="Abrahante J.E."/>
            <person name="Garbe J."/>
        </authorList>
    </citation>
    <scope>NUCLEOTIDE SEQUENCE</scope>
    <source>
        <strain evidence="1">Duluth1</strain>
        <tissue evidence="1">Whole animal</tissue>
    </source>
</reference>
<name>A0A9D4C8E8_DREPO</name>
<dbReference type="AlphaFoldDB" id="A0A9D4C8E8"/>
<organism evidence="1 2">
    <name type="scientific">Dreissena polymorpha</name>
    <name type="common">Zebra mussel</name>
    <name type="synonym">Mytilus polymorpha</name>
    <dbReference type="NCBI Taxonomy" id="45954"/>
    <lineage>
        <taxon>Eukaryota</taxon>
        <taxon>Metazoa</taxon>
        <taxon>Spiralia</taxon>
        <taxon>Lophotrochozoa</taxon>
        <taxon>Mollusca</taxon>
        <taxon>Bivalvia</taxon>
        <taxon>Autobranchia</taxon>
        <taxon>Heteroconchia</taxon>
        <taxon>Euheterodonta</taxon>
        <taxon>Imparidentia</taxon>
        <taxon>Neoheterodontei</taxon>
        <taxon>Myida</taxon>
        <taxon>Dreissenoidea</taxon>
        <taxon>Dreissenidae</taxon>
        <taxon>Dreissena</taxon>
    </lineage>
</organism>
<keyword evidence="2" id="KW-1185">Reference proteome</keyword>
<sequence>MLRDRVSDLEYQMHTSEQYSRRNNVRIFGDPESSDSNECFHDVVINLCKTIGADVSLHEIDRLHRTGKRGGRKPRPKIVKYPNYRARQKMFT</sequence>
<comment type="caution">
    <text evidence="1">The sequence shown here is derived from an EMBL/GenBank/DDBJ whole genome shotgun (WGS) entry which is preliminary data.</text>
</comment>
<accession>A0A9D4C8E8</accession>
<evidence type="ECO:0000313" key="2">
    <source>
        <dbReference type="Proteomes" id="UP000828390"/>
    </source>
</evidence>
<protein>
    <submittedName>
        <fullName evidence="1">Uncharacterized protein</fullName>
    </submittedName>
</protein>